<feature type="region of interest" description="Disordered" evidence="9">
    <location>
        <begin position="425"/>
        <end position="589"/>
    </location>
</feature>
<feature type="compositionally biased region" description="Low complexity" evidence="9">
    <location>
        <begin position="221"/>
        <end position="240"/>
    </location>
</feature>
<dbReference type="GO" id="GO:0005524">
    <property type="term" value="F:ATP binding"/>
    <property type="evidence" value="ECO:0007669"/>
    <property type="project" value="UniProtKB-KW"/>
</dbReference>
<feature type="compositionally biased region" description="Basic residues" evidence="9">
    <location>
        <begin position="556"/>
        <end position="575"/>
    </location>
</feature>
<accession>A0AAD9UCN5</accession>
<comment type="catalytic activity">
    <reaction evidence="8">
        <text>L-seryl-[protein] + ATP = O-phospho-L-seryl-[protein] + ADP + H(+)</text>
        <dbReference type="Rhea" id="RHEA:17989"/>
        <dbReference type="Rhea" id="RHEA-COMP:9863"/>
        <dbReference type="Rhea" id="RHEA-COMP:11604"/>
        <dbReference type="ChEBI" id="CHEBI:15378"/>
        <dbReference type="ChEBI" id="CHEBI:29999"/>
        <dbReference type="ChEBI" id="CHEBI:30616"/>
        <dbReference type="ChEBI" id="CHEBI:83421"/>
        <dbReference type="ChEBI" id="CHEBI:456216"/>
        <dbReference type="EC" id="2.7.11.1"/>
    </reaction>
</comment>
<keyword evidence="2" id="KW-0723">Serine/threonine-protein kinase</keyword>
<protein>
    <recommendedName>
        <fullName evidence="1">non-specific serine/threonine protein kinase</fullName>
        <ecNumber evidence="1">2.7.11.1</ecNumber>
    </recommendedName>
</protein>
<feature type="region of interest" description="Disordered" evidence="9">
    <location>
        <begin position="208"/>
        <end position="359"/>
    </location>
</feature>
<sequence>MKPAVGMTAAMQAIGVAGSPPLAADKPGSPLQKRKQQILKRLNAKPPWAGPKQERHKWGEPVAMPAMPAMERPQWNSGEKSPFSQLPLEETASHMEATNAGDLVVRHPHMVAAQDIPVAPSNIQKEAEDQRKHWGGPAGTVLNVLQSAQLTDTATSDVSEVGSVEGAVQAEPAKVADSTEEKEEPHQTKAPVIGSTFTVIRSPLRGISVMQKVSPKKESASSSQPSSSPPSSSQPSSSPPDRTQEQPSPPVRQDDSKEDMEDREADESVAEGSPKVAPQQPAIEPAEKGTLFEKVQQSKQTDGASARSSERLQVEDVEEEEEPKTEDTTEKTLTKDEMENKDSETAAEQVEEKEEKEDEAAAAIDVEVKNLAGTTAGVILGLTLGHFDAAINLLRTCSEPDLCKLSHTTAEAEVISSVSDDALHDLGSDPLTEVSSVDEVTDEKGKSSDESNGSSSEPGESKLSEGEVGSPSPTREDRSPSENEKERETAEEKETDDTEAGKEEVEEGAGEEEEEEGSSGSTEDDEELDTVRASMLLVLEGASASDEEEPLTAKSSSKKTKEKKTTKVKKSKSKVKATDTVDSPNRKWSASSMADLCSIRETMKGLLQPRPCEEPKRALPPLPDAGRGDADQPVISPSPSYNVGESWQSDEDDDDYFEEDDMFSRLEESREKLEQELGCDIFLNAYKTVQAIHEDEDENIEEGVRLVSQILGKDKEHLYPSILQLVMADGVFTEGLSSSLCRHFLII</sequence>
<comment type="caution">
    <text evidence="10">The sequence shown here is derived from an EMBL/GenBank/DDBJ whole genome shotgun (WGS) entry which is preliminary data.</text>
</comment>
<dbReference type="PANTHER" id="PTHR44899:SF3">
    <property type="entry name" value="SERINE_THREONINE-PROTEIN KINASE NEK1"/>
    <property type="match status" value="1"/>
</dbReference>
<feature type="compositionally biased region" description="Polar residues" evidence="9">
    <location>
        <begin position="635"/>
        <end position="647"/>
    </location>
</feature>
<dbReference type="GO" id="GO:0004674">
    <property type="term" value="F:protein serine/threonine kinase activity"/>
    <property type="evidence" value="ECO:0007669"/>
    <property type="project" value="UniProtKB-KW"/>
</dbReference>
<feature type="compositionally biased region" description="Acidic residues" evidence="9">
    <location>
        <begin position="315"/>
        <end position="324"/>
    </location>
</feature>
<feature type="compositionally biased region" description="Acidic residues" evidence="9">
    <location>
        <begin position="256"/>
        <end position="269"/>
    </location>
</feature>
<evidence type="ECO:0000256" key="4">
    <source>
        <dbReference type="ARBA" id="ARBA00022741"/>
    </source>
</evidence>
<feature type="compositionally biased region" description="Polar residues" evidence="9">
    <location>
        <begin position="295"/>
        <end position="307"/>
    </location>
</feature>
<evidence type="ECO:0000256" key="7">
    <source>
        <dbReference type="ARBA" id="ARBA00047899"/>
    </source>
</evidence>
<keyword evidence="3" id="KW-0808">Transferase</keyword>
<gene>
    <name evidence="10" type="ORF">NP493_258g00012</name>
</gene>
<feature type="region of interest" description="Disordered" evidence="9">
    <location>
        <begin position="606"/>
        <end position="652"/>
    </location>
</feature>
<comment type="catalytic activity">
    <reaction evidence="7">
        <text>L-threonyl-[protein] + ATP = O-phospho-L-threonyl-[protein] + ADP + H(+)</text>
        <dbReference type="Rhea" id="RHEA:46608"/>
        <dbReference type="Rhea" id="RHEA-COMP:11060"/>
        <dbReference type="Rhea" id="RHEA-COMP:11605"/>
        <dbReference type="ChEBI" id="CHEBI:15378"/>
        <dbReference type="ChEBI" id="CHEBI:30013"/>
        <dbReference type="ChEBI" id="CHEBI:30616"/>
        <dbReference type="ChEBI" id="CHEBI:61977"/>
        <dbReference type="ChEBI" id="CHEBI:456216"/>
        <dbReference type="EC" id="2.7.11.1"/>
    </reaction>
</comment>
<keyword evidence="5" id="KW-0418">Kinase</keyword>
<dbReference type="EMBL" id="JAODUO010000259">
    <property type="protein sequence ID" value="KAK2184592.1"/>
    <property type="molecule type" value="Genomic_DNA"/>
</dbReference>
<dbReference type="EC" id="2.7.11.1" evidence="1"/>
<organism evidence="10 11">
    <name type="scientific">Ridgeia piscesae</name>
    <name type="common">Tubeworm</name>
    <dbReference type="NCBI Taxonomy" id="27915"/>
    <lineage>
        <taxon>Eukaryota</taxon>
        <taxon>Metazoa</taxon>
        <taxon>Spiralia</taxon>
        <taxon>Lophotrochozoa</taxon>
        <taxon>Annelida</taxon>
        <taxon>Polychaeta</taxon>
        <taxon>Sedentaria</taxon>
        <taxon>Canalipalpata</taxon>
        <taxon>Sabellida</taxon>
        <taxon>Siboglinidae</taxon>
        <taxon>Ridgeia</taxon>
    </lineage>
</organism>
<dbReference type="Proteomes" id="UP001209878">
    <property type="component" value="Unassembled WGS sequence"/>
</dbReference>
<feature type="compositionally biased region" description="Polar residues" evidence="9">
    <location>
        <begin position="580"/>
        <end position="589"/>
    </location>
</feature>
<evidence type="ECO:0000256" key="1">
    <source>
        <dbReference type="ARBA" id="ARBA00012513"/>
    </source>
</evidence>
<feature type="compositionally biased region" description="Acidic residues" evidence="9">
    <location>
        <begin position="493"/>
        <end position="528"/>
    </location>
</feature>
<feature type="region of interest" description="Disordered" evidence="9">
    <location>
        <begin position="156"/>
        <end position="195"/>
    </location>
</feature>
<evidence type="ECO:0000256" key="8">
    <source>
        <dbReference type="ARBA" id="ARBA00048679"/>
    </source>
</evidence>
<evidence type="ECO:0000256" key="9">
    <source>
        <dbReference type="SAM" id="MobiDB-lite"/>
    </source>
</evidence>
<evidence type="ECO:0000256" key="6">
    <source>
        <dbReference type="ARBA" id="ARBA00022840"/>
    </source>
</evidence>
<keyword evidence="11" id="KW-1185">Reference proteome</keyword>
<keyword evidence="6" id="KW-0067">ATP-binding</keyword>
<keyword evidence="4" id="KW-0547">Nucleotide-binding</keyword>
<name>A0AAD9UCN5_RIDPI</name>
<dbReference type="AlphaFoldDB" id="A0AAD9UCN5"/>
<evidence type="ECO:0000313" key="11">
    <source>
        <dbReference type="Proteomes" id="UP001209878"/>
    </source>
</evidence>
<feature type="compositionally biased region" description="Basic and acidic residues" evidence="9">
    <location>
        <begin position="325"/>
        <end position="344"/>
    </location>
</feature>
<reference evidence="10" key="1">
    <citation type="journal article" date="2023" name="Mol. Biol. Evol.">
        <title>Third-Generation Sequencing Reveals the Adaptive Role of the Epigenome in Three Deep-Sea Polychaetes.</title>
        <authorList>
            <person name="Perez M."/>
            <person name="Aroh O."/>
            <person name="Sun Y."/>
            <person name="Lan Y."/>
            <person name="Juniper S.K."/>
            <person name="Young C.R."/>
            <person name="Angers B."/>
            <person name="Qian P.Y."/>
        </authorList>
    </citation>
    <scope>NUCLEOTIDE SEQUENCE</scope>
    <source>
        <strain evidence="10">R07B-5</strain>
    </source>
</reference>
<feature type="compositionally biased region" description="Basic and acidic residues" evidence="9">
    <location>
        <begin position="474"/>
        <end position="492"/>
    </location>
</feature>
<evidence type="ECO:0000256" key="3">
    <source>
        <dbReference type="ARBA" id="ARBA00022679"/>
    </source>
</evidence>
<dbReference type="InterPro" id="IPR051131">
    <property type="entry name" value="NEK_Ser/Thr_kinase_NIMA"/>
</dbReference>
<feature type="compositionally biased region" description="Acidic residues" evidence="9">
    <location>
        <begin position="349"/>
        <end position="359"/>
    </location>
</feature>
<evidence type="ECO:0000256" key="2">
    <source>
        <dbReference type="ARBA" id="ARBA00022527"/>
    </source>
</evidence>
<evidence type="ECO:0000256" key="5">
    <source>
        <dbReference type="ARBA" id="ARBA00022777"/>
    </source>
</evidence>
<feature type="compositionally biased region" description="Basic and acidic residues" evidence="9">
    <location>
        <begin position="177"/>
        <end position="187"/>
    </location>
</feature>
<evidence type="ECO:0000313" key="10">
    <source>
        <dbReference type="EMBL" id="KAK2184592.1"/>
    </source>
</evidence>
<dbReference type="PANTHER" id="PTHR44899">
    <property type="entry name" value="CAMK FAMILY PROTEIN KINASE"/>
    <property type="match status" value="1"/>
</dbReference>
<proteinExistence type="predicted"/>